<organism evidence="2 3">
    <name type="scientific">Vibrio navarrensis</name>
    <dbReference type="NCBI Taxonomy" id="29495"/>
    <lineage>
        <taxon>Bacteria</taxon>
        <taxon>Pseudomonadati</taxon>
        <taxon>Pseudomonadota</taxon>
        <taxon>Gammaproteobacteria</taxon>
        <taxon>Vibrionales</taxon>
        <taxon>Vibrionaceae</taxon>
        <taxon>Vibrio</taxon>
    </lineage>
</organism>
<dbReference type="AlphaFoldDB" id="A0AAJ4IDL4"/>
<evidence type="ECO:0000313" key="2">
    <source>
        <dbReference type="EMBL" id="QPL54815.1"/>
    </source>
</evidence>
<evidence type="ECO:0000313" key="3">
    <source>
        <dbReference type="Proteomes" id="UP000594435"/>
    </source>
</evidence>
<evidence type="ECO:0000256" key="1">
    <source>
        <dbReference type="SAM" id="MobiDB-lite"/>
    </source>
</evidence>
<sequence>MSAQIADFNLRFNADTVRFQKDVDYAKKMLRGYTKEARAANDGTGELERKLNVAGAGFKKFGTTSLQIAGMITASFGAAATAAAYLVRQNAQQAREIERMATVAQVSVERIQALAYASEQYSISGEKMSDILKDVNDKLGDYAATGGGEFKDFFEQVAPKVGLTVEKLQQMAGPEALVAVKDAMDQANIPMKQQIFYLESIANDASALMPLLENKGVKLYELTQRYQDLNVAMSEYDIEKFKQMDQKLEDVSLKLQKSFANAVLGSSKQIDWLTDKIVDTLDYLGAYFDSMNDEPSTQNGIRKKLDDLRGDARTVKIELERAENALEGLKKTQKKAEDDLEMRAHLANARFGEKVDAAQAKVTKLKQEYEALSLAVDKYQRQYDDQKDKNKPSFSKPQPGLVVAGSSSTDTDSKELARQQAAGAARLSSLDMQYANEREKLQLAHQQRLADIEALQVSEKELKQRGYETLDALKADYASRERGFYQAELQERQRNQDDAIQREIDAFARKEEEKTRLAEQEAKQRAYMEERLMQERIRGVSNFMGQISQLQNSENKNAARIGKTAARFQIMLNAYESATSAYKSLVGIPYVGPGLAAAAAGTAMGFGISMASKVDSLSNMAHNGITEVPMMGGKRESNWTLLAGERVYTNESANRIDQMFNAIMLMQSRVFAFNDPISQTSKDSSRMAPRTMVNIYGAPEGARTEEKTGENGEEIINVFLADIDTDGQMSQAMTRTFGLARQGV</sequence>
<feature type="region of interest" description="Disordered" evidence="1">
    <location>
        <begin position="383"/>
        <end position="420"/>
    </location>
</feature>
<name>A0AAJ4IDL4_9VIBR</name>
<protein>
    <recommendedName>
        <fullName evidence="4">Bacteriophage tail tape measure N-terminal domain-containing protein</fullName>
    </recommendedName>
</protein>
<accession>A0AAJ4IDL4</accession>
<dbReference type="RefSeq" id="WP_337971061.1">
    <property type="nucleotide sequence ID" value="NZ_CP065217.1"/>
</dbReference>
<dbReference type="EMBL" id="CP065217">
    <property type="protein sequence ID" value="QPL54815.1"/>
    <property type="molecule type" value="Genomic_DNA"/>
</dbReference>
<reference evidence="2 3" key="1">
    <citation type="submission" date="2020-11" db="EMBL/GenBank/DDBJ databases">
        <title>Complete and Circularized Genome Assembly of a human isolate of Vibrio navarrensis biotype pommerensis with MiSeq and MinION Sequence Data.</title>
        <authorList>
            <person name="Schwartz K."/>
            <person name="Borowiak M."/>
            <person name="Deneke C."/>
            <person name="Balau V."/>
            <person name="Metelmann C."/>
            <person name="Strauch E."/>
        </authorList>
    </citation>
    <scope>NUCLEOTIDE SEQUENCE [LARGE SCALE GENOMIC DNA]</scope>
    <source>
        <strain evidence="2 3">20-VB00237</strain>
    </source>
</reference>
<dbReference type="Proteomes" id="UP000594435">
    <property type="component" value="Chromosome 1"/>
</dbReference>
<proteinExistence type="predicted"/>
<evidence type="ECO:0008006" key="4">
    <source>
        <dbReference type="Google" id="ProtNLM"/>
    </source>
</evidence>
<gene>
    <name evidence="2" type="ORF">I3X05_06760</name>
</gene>